<evidence type="ECO:0000313" key="1">
    <source>
        <dbReference type="EMBL" id="QPD06345.1"/>
    </source>
</evidence>
<evidence type="ECO:0000313" key="2">
    <source>
        <dbReference type="Proteomes" id="UP000593737"/>
    </source>
</evidence>
<dbReference type="AlphaFoldDB" id="A0A7S8J2R6"/>
<sequence>MVQWPFMMSEATPDVSAFRVTLFFGPEPVEQNGVVCVFNVKKRSWKAGIQVAVEIGTSQLTALRRTIEVDDRLRASLKAVDPHEVSHYQERVTDVFAQAICRCKLDLRLRSGLAQKNQRMEANKLMDELNEEVCARTEEILASIISELDLIPSCPSSSL</sequence>
<dbReference type="EMBL" id="CP047423">
    <property type="protein sequence ID" value="QPD06345.1"/>
    <property type="molecule type" value="Genomic_DNA"/>
</dbReference>
<name>A0A7S8J2R6_9BACT</name>
<organism evidence="1 2">
    <name type="scientific">Candidatus Nitrospira kreftii</name>
    <dbReference type="NCBI Taxonomy" id="2652173"/>
    <lineage>
        <taxon>Bacteria</taxon>
        <taxon>Pseudomonadati</taxon>
        <taxon>Nitrospirota</taxon>
        <taxon>Nitrospiria</taxon>
        <taxon>Nitrospirales</taxon>
        <taxon>Nitrospiraceae</taxon>
        <taxon>Nitrospira</taxon>
    </lineage>
</organism>
<gene>
    <name evidence="1" type="ORF">Nkreftii_004119</name>
</gene>
<protein>
    <submittedName>
        <fullName evidence="1">Uncharacterized protein</fullName>
    </submittedName>
</protein>
<accession>A0A7S8J2R6</accession>
<proteinExistence type="predicted"/>
<dbReference type="KEGG" id="nkf:Nkreftii_004119"/>
<dbReference type="Proteomes" id="UP000593737">
    <property type="component" value="Chromosome"/>
</dbReference>
<reference evidence="1 2" key="1">
    <citation type="journal article" date="2020" name="ISME J.">
        <title>Enrichment and physiological characterization of a novel comammox Nitrospira indicates ammonium inhibition of complete nitrification.</title>
        <authorList>
            <person name="Sakoula D."/>
            <person name="Koch H."/>
            <person name="Frank J."/>
            <person name="Jetten M.S.M."/>
            <person name="van Kessel M.A.H.J."/>
            <person name="Lucker S."/>
        </authorList>
    </citation>
    <scope>NUCLEOTIDE SEQUENCE [LARGE SCALE GENOMIC DNA]</scope>
    <source>
        <strain evidence="1">Comreactor17</strain>
    </source>
</reference>